<protein>
    <recommendedName>
        <fullName evidence="15">Cytochrome c domain-containing protein</fullName>
    </recommendedName>
</protein>
<dbReference type="EMBL" id="JAGTXO010000019">
    <property type="protein sequence ID" value="KAG8462684.1"/>
    <property type="molecule type" value="Genomic_DNA"/>
</dbReference>
<evidence type="ECO:0000256" key="7">
    <source>
        <dbReference type="ARBA" id="ARBA00022723"/>
    </source>
</evidence>
<evidence type="ECO:0000256" key="1">
    <source>
        <dbReference type="ARBA" id="ARBA00004273"/>
    </source>
</evidence>
<evidence type="ECO:0000256" key="2">
    <source>
        <dbReference type="ARBA" id="ARBA00006488"/>
    </source>
</evidence>
<evidence type="ECO:0000256" key="6">
    <source>
        <dbReference type="ARBA" id="ARBA00022692"/>
    </source>
</evidence>
<evidence type="ECO:0000256" key="13">
    <source>
        <dbReference type="ARBA" id="ARBA00023136"/>
    </source>
</evidence>
<dbReference type="GO" id="GO:0006122">
    <property type="term" value="P:mitochondrial electron transport, ubiquinol to cytochrome c"/>
    <property type="evidence" value="ECO:0007669"/>
    <property type="project" value="TreeGrafter"/>
</dbReference>
<organism evidence="16 17">
    <name type="scientific">Diacronema lutheri</name>
    <name type="common">Unicellular marine alga</name>
    <name type="synonym">Monochrysis lutheri</name>
    <dbReference type="NCBI Taxonomy" id="2081491"/>
    <lineage>
        <taxon>Eukaryota</taxon>
        <taxon>Haptista</taxon>
        <taxon>Haptophyta</taxon>
        <taxon>Pavlovophyceae</taxon>
        <taxon>Pavlovales</taxon>
        <taxon>Pavlovaceae</taxon>
        <taxon>Diacronema</taxon>
    </lineage>
</organism>
<keyword evidence="7 14" id="KW-0479">Metal-binding</keyword>
<dbReference type="PRINTS" id="PR00603">
    <property type="entry name" value="CYTOCHROMEC1"/>
</dbReference>
<dbReference type="SUPFAM" id="SSF46626">
    <property type="entry name" value="Cytochrome c"/>
    <property type="match status" value="1"/>
</dbReference>
<comment type="similarity">
    <text evidence="2">Belongs to the cytochrome c family.</text>
</comment>
<evidence type="ECO:0000256" key="9">
    <source>
        <dbReference type="ARBA" id="ARBA00022982"/>
    </source>
</evidence>
<keyword evidence="13" id="KW-0472">Membrane</keyword>
<proteinExistence type="inferred from homology"/>
<dbReference type="GO" id="GO:0046872">
    <property type="term" value="F:metal ion binding"/>
    <property type="evidence" value="ECO:0007669"/>
    <property type="project" value="UniProtKB-KW"/>
</dbReference>
<dbReference type="FunFam" id="1.10.760.10:FF:000002">
    <property type="entry name" value="Cytochrome c1, heme protein"/>
    <property type="match status" value="1"/>
</dbReference>
<dbReference type="PANTHER" id="PTHR10266:SF3">
    <property type="entry name" value="CYTOCHROME C1, HEME PROTEIN, MITOCHONDRIAL"/>
    <property type="match status" value="1"/>
</dbReference>
<gene>
    <name evidence="16" type="ORF">KFE25_004660</name>
</gene>
<evidence type="ECO:0000256" key="14">
    <source>
        <dbReference type="PIRSR" id="PIRSR602326-1"/>
    </source>
</evidence>
<evidence type="ECO:0000256" key="4">
    <source>
        <dbReference type="ARBA" id="ARBA00022617"/>
    </source>
</evidence>
<keyword evidence="11 14" id="KW-0408">Iron</keyword>
<sequence length="275" mass="30371">MSAPRLARILASRGVQAVGASVAAGAFAASGVALASDNVLHPPAYPWTFNGFFNAYDAASIRRGHQVYTQICATCHSLNRIAFRNLVDVCYTEDEVKAMAEEVDVTDGPNDAGEMFERPGKLADYLPSPYPNEEAARYSNGGAYPPDLSLIVKARHNGPDYIFALLTGYKEPPAGVPPRETQWYNPYFAGGWIGMPPPLGEDGAVDYFDGTPSTRTQMAKDVTCFLQWAAEPEHDDRKLMGFKWIVGMTIALGLTTYYKRFKWAPIKNRRLEFEN</sequence>
<keyword evidence="3" id="KW-0813">Transport</keyword>
<dbReference type="Gene3D" id="1.10.760.10">
    <property type="entry name" value="Cytochrome c-like domain"/>
    <property type="match status" value="1"/>
</dbReference>
<keyword evidence="10" id="KW-1133">Transmembrane helix</keyword>
<keyword evidence="17" id="KW-1185">Reference proteome</keyword>
<feature type="binding site" description="covalent" evidence="14">
    <location>
        <position position="72"/>
    </location>
    <ligand>
        <name>heme c</name>
        <dbReference type="ChEBI" id="CHEBI:61717"/>
    </ligand>
</feature>
<evidence type="ECO:0000259" key="15">
    <source>
        <dbReference type="PROSITE" id="PS51007"/>
    </source>
</evidence>
<reference evidence="16" key="1">
    <citation type="submission" date="2021-05" db="EMBL/GenBank/DDBJ databases">
        <title>The genome of the haptophyte Pavlova lutheri (Diacronema luteri, Pavlovales) - a model for lipid biosynthesis in eukaryotic algae.</title>
        <authorList>
            <person name="Hulatt C.J."/>
            <person name="Posewitz M.C."/>
        </authorList>
    </citation>
    <scope>NUCLEOTIDE SEQUENCE</scope>
    <source>
        <strain evidence="16">NIVA-4/92</strain>
    </source>
</reference>
<evidence type="ECO:0000256" key="5">
    <source>
        <dbReference type="ARBA" id="ARBA00022660"/>
    </source>
</evidence>
<name>A0A8J6C7D8_DIALT</name>
<keyword evidence="12" id="KW-0496">Mitochondrion</keyword>
<feature type="binding site" description="covalent" evidence="14">
    <location>
        <position position="76"/>
    </location>
    <ligand>
        <name>heme c</name>
        <dbReference type="ChEBI" id="CHEBI:61717"/>
    </ligand>
</feature>
<dbReference type="OrthoDB" id="5925at2759"/>
<dbReference type="SUPFAM" id="SSF81496">
    <property type="entry name" value="Cytochrome c1 subunit of cytochrome bc1 complex (Ubiquinol-cytochrome c reductase), transmembrane anchor"/>
    <property type="match status" value="1"/>
</dbReference>
<evidence type="ECO:0000256" key="10">
    <source>
        <dbReference type="ARBA" id="ARBA00022989"/>
    </source>
</evidence>
<dbReference type="PANTHER" id="PTHR10266">
    <property type="entry name" value="CYTOCHROME C1"/>
    <property type="match status" value="1"/>
</dbReference>
<comment type="subcellular location">
    <subcellularLocation>
        <location evidence="1">Mitochondrion inner membrane</location>
    </subcellularLocation>
</comment>
<comment type="caution">
    <text evidence="16">The sequence shown here is derived from an EMBL/GenBank/DDBJ whole genome shotgun (WGS) entry which is preliminary data.</text>
</comment>
<keyword evidence="6" id="KW-0812">Transmembrane</keyword>
<dbReference type="Pfam" id="PF02167">
    <property type="entry name" value="Cytochrom_C1"/>
    <property type="match status" value="1"/>
</dbReference>
<feature type="binding site" description="covalent" evidence="14">
    <location>
        <position position="195"/>
    </location>
    <ligand>
        <name>heme c</name>
        <dbReference type="ChEBI" id="CHEBI:61717"/>
    </ligand>
</feature>
<dbReference type="InterPro" id="IPR002326">
    <property type="entry name" value="Cyt_c1"/>
</dbReference>
<evidence type="ECO:0000256" key="3">
    <source>
        <dbReference type="ARBA" id="ARBA00022448"/>
    </source>
</evidence>
<dbReference type="OMA" id="WVKKFKW"/>
<dbReference type="GO" id="GO:0020037">
    <property type="term" value="F:heme binding"/>
    <property type="evidence" value="ECO:0007669"/>
    <property type="project" value="InterPro"/>
</dbReference>
<dbReference type="AlphaFoldDB" id="A0A8J6C7D8"/>
<feature type="domain" description="Cytochrome c" evidence="15">
    <location>
        <begin position="59"/>
        <end position="212"/>
    </location>
</feature>
<evidence type="ECO:0000256" key="8">
    <source>
        <dbReference type="ARBA" id="ARBA00022792"/>
    </source>
</evidence>
<evidence type="ECO:0000256" key="11">
    <source>
        <dbReference type="ARBA" id="ARBA00023004"/>
    </source>
</evidence>
<feature type="binding site" description="covalent" evidence="14">
    <location>
        <position position="75"/>
    </location>
    <ligand>
        <name>heme c</name>
        <dbReference type="ChEBI" id="CHEBI:61717"/>
    </ligand>
</feature>
<keyword evidence="9" id="KW-0249">Electron transport</keyword>
<dbReference type="InterPro" id="IPR009056">
    <property type="entry name" value="Cyt_c-like_dom"/>
</dbReference>
<dbReference type="Proteomes" id="UP000751190">
    <property type="component" value="Unassembled WGS sequence"/>
</dbReference>
<dbReference type="GO" id="GO:0005743">
    <property type="term" value="C:mitochondrial inner membrane"/>
    <property type="evidence" value="ECO:0007669"/>
    <property type="project" value="UniProtKB-SubCell"/>
</dbReference>
<dbReference type="GO" id="GO:0009055">
    <property type="term" value="F:electron transfer activity"/>
    <property type="evidence" value="ECO:0007669"/>
    <property type="project" value="InterPro"/>
</dbReference>
<dbReference type="InterPro" id="IPR036909">
    <property type="entry name" value="Cyt_c-like_dom_sf"/>
</dbReference>
<evidence type="ECO:0000313" key="16">
    <source>
        <dbReference type="EMBL" id="KAG8462684.1"/>
    </source>
</evidence>
<dbReference type="Gene3D" id="1.20.5.100">
    <property type="entry name" value="Cytochrome c1, transmembrane anchor, C-terminal"/>
    <property type="match status" value="1"/>
</dbReference>
<keyword evidence="4 14" id="KW-0349">Heme</keyword>
<evidence type="ECO:0000313" key="17">
    <source>
        <dbReference type="Proteomes" id="UP000751190"/>
    </source>
</evidence>
<evidence type="ECO:0000256" key="12">
    <source>
        <dbReference type="ARBA" id="ARBA00023128"/>
    </source>
</evidence>
<accession>A0A8J6C7D8</accession>
<comment type="cofactor">
    <cofactor evidence="14">
        <name>heme c</name>
        <dbReference type="ChEBI" id="CHEBI:61717"/>
    </cofactor>
    <text evidence="14">Binds 1 heme c group covalently per subunit.</text>
</comment>
<keyword evidence="5" id="KW-0679">Respiratory chain</keyword>
<dbReference type="InterPro" id="IPR021157">
    <property type="entry name" value="Cyt_c1_TM_anchor_C"/>
</dbReference>
<dbReference type="FunFam" id="1.20.5.100:FF:000003">
    <property type="entry name" value="Cytochrome c1, heme protein, mitochondrial"/>
    <property type="match status" value="1"/>
</dbReference>
<keyword evidence="8" id="KW-0999">Mitochondrion inner membrane</keyword>
<dbReference type="PROSITE" id="PS51007">
    <property type="entry name" value="CYTC"/>
    <property type="match status" value="1"/>
</dbReference>